<dbReference type="GO" id="GO:0043531">
    <property type="term" value="F:ADP binding"/>
    <property type="evidence" value="ECO:0007669"/>
    <property type="project" value="InterPro"/>
</dbReference>
<reference evidence="6" key="2">
    <citation type="submission" date="2018-10" db="UniProtKB">
        <authorList>
            <consortium name="EnsemblPlants"/>
        </authorList>
    </citation>
    <scope>IDENTIFICATION</scope>
</reference>
<feature type="domain" description="Disease resistance R13L4/SHOC-2-like LRR" evidence="5">
    <location>
        <begin position="326"/>
        <end position="684"/>
    </location>
</feature>
<dbReference type="Gene3D" id="3.40.50.300">
    <property type="entry name" value="P-loop containing nucleotide triphosphate hydrolases"/>
    <property type="match status" value="1"/>
</dbReference>
<dbReference type="PANTHER" id="PTHR23155">
    <property type="entry name" value="DISEASE RESISTANCE PROTEIN RP"/>
    <property type="match status" value="1"/>
</dbReference>
<gene>
    <name evidence="6" type="primary">LOC123184360</name>
</gene>
<keyword evidence="7" id="KW-1185">Reference proteome</keyword>
<dbReference type="STRING" id="4565.A0A3B6ARJ5"/>
<accession>A0A3B6ARJ5</accession>
<evidence type="ECO:0000313" key="6">
    <source>
        <dbReference type="EnsemblPlants" id="TraesCS2A02G043000.1"/>
    </source>
</evidence>
<dbReference type="SUPFAM" id="SSF52058">
    <property type="entry name" value="L domain-like"/>
    <property type="match status" value="1"/>
</dbReference>
<dbReference type="AlphaFoldDB" id="A0A3B6ARJ5"/>
<dbReference type="InterPro" id="IPR032675">
    <property type="entry name" value="LRR_dom_sf"/>
</dbReference>
<evidence type="ECO:0000259" key="3">
    <source>
        <dbReference type="Pfam" id="PF00931"/>
    </source>
</evidence>
<evidence type="ECO:0000256" key="2">
    <source>
        <dbReference type="ARBA" id="ARBA00022821"/>
    </source>
</evidence>
<proteinExistence type="predicted"/>
<dbReference type="InterPro" id="IPR002182">
    <property type="entry name" value="NB-ARC"/>
</dbReference>
<evidence type="ECO:0000313" key="7">
    <source>
        <dbReference type="Proteomes" id="UP000019116"/>
    </source>
</evidence>
<dbReference type="Pfam" id="PF23598">
    <property type="entry name" value="LRR_14"/>
    <property type="match status" value="1"/>
</dbReference>
<dbReference type="SMR" id="A0A3B6ARJ5"/>
<dbReference type="Gramene" id="TraesCLE_scaffold_032095_01G000100.1">
    <property type="protein sequence ID" value="TraesCLE_scaffold_032095_01G000100.1"/>
    <property type="gene ID" value="TraesCLE_scaffold_032095_01G000100"/>
</dbReference>
<protein>
    <submittedName>
        <fullName evidence="6">Uncharacterized protein</fullName>
    </submittedName>
</protein>
<name>A0A3B6ARJ5_WHEAT</name>
<dbReference type="Gramene" id="TraesROB_scaffold_004944_01G000800.1">
    <property type="protein sequence ID" value="TraesROB_scaffold_004944_01G000800.1"/>
    <property type="gene ID" value="TraesROB_scaffold_004944_01G000800"/>
</dbReference>
<dbReference type="InterPro" id="IPR042197">
    <property type="entry name" value="Apaf_helical"/>
</dbReference>
<dbReference type="InterPro" id="IPR044974">
    <property type="entry name" value="Disease_R_plants"/>
</dbReference>
<dbReference type="Gene3D" id="1.10.10.10">
    <property type="entry name" value="Winged helix-like DNA-binding domain superfamily/Winged helix DNA-binding domain"/>
    <property type="match status" value="1"/>
</dbReference>
<dbReference type="FunFam" id="1.10.10.10:FF:000322">
    <property type="entry name" value="Probable disease resistance protein At1g63360"/>
    <property type="match status" value="1"/>
</dbReference>
<dbReference type="GeneID" id="123184360"/>
<dbReference type="Gramene" id="TraesARI2A03G00597360.1">
    <property type="protein sequence ID" value="TraesARI2A03G00597360.1"/>
    <property type="gene ID" value="TraesARI2A03G00597360"/>
</dbReference>
<sequence length="706" mass="80327">MRYQMWHRQLDLTLPHFAKHFENESYLILLDDVWPGSILDSIIKVLPNNRGSKIIVTTRFEAVAASFIREADNPICEVKGLLDEESRELFERTLFESSGREHVTKRFEAAATTSKRKGSEDVMVPDKVWKMCKGLPLAIVTMAGHVACNPSKSGEEWSNLCSYLFLESVKDGRQQQLTQAEVGRIVSHCFNDMPAEIKICALYLSIFPLGNKISTKRLMRRWIVEGLISEREDLSVENVAVAYFNHLIRRQVIQPVEYNSNGNVKQCVVYRMFLEYIVAKASEDNFITVAGGTWRTQLSRSKVRQMSLQGCDSSNAKEMEKMDLSHVRSLTMFGSLNQLPSHLFKFRIVHTLDLEGCTGFQVCHTDKICKMLLLKYLGLRRTDTKRLPDTIGNLKNLETLDIRETNIAELPETVCQLERLVNIFGGDKRTKRPLRLPEGLIKKRKMKALRILTGIEIVGGWVDLYHLTELRKLAIYKLNTMSSKDLSSYIGHLGGCSIQTLIIYDESSNFLESLYHLSRAPMLLVALELTCKMVKIPGWIAELAVLKKLTLSVTALRTDNLKYLSNLSLFSLTFRAAESQHPETHAIVVKNKLCSGGVITVPDEGFKNLKVFRISALRMPLLKFSRYAMPELETLELNFSMLEGVLGTENLVRLEMVHLRLMDKEGGEDQTKDVQKEMEEAVEKRTDGKAPRVILHGRLVETKPKL</sequence>
<dbReference type="Gene3D" id="3.80.10.10">
    <property type="entry name" value="Ribonuclease Inhibitor"/>
    <property type="match status" value="1"/>
</dbReference>
<evidence type="ECO:0000256" key="1">
    <source>
        <dbReference type="ARBA" id="ARBA00022737"/>
    </source>
</evidence>
<dbReference type="OrthoDB" id="598235at2759"/>
<organism evidence="6">
    <name type="scientific">Triticum aestivum</name>
    <name type="common">Wheat</name>
    <dbReference type="NCBI Taxonomy" id="4565"/>
    <lineage>
        <taxon>Eukaryota</taxon>
        <taxon>Viridiplantae</taxon>
        <taxon>Streptophyta</taxon>
        <taxon>Embryophyta</taxon>
        <taxon>Tracheophyta</taxon>
        <taxon>Spermatophyta</taxon>
        <taxon>Magnoliopsida</taxon>
        <taxon>Liliopsida</taxon>
        <taxon>Poales</taxon>
        <taxon>Poaceae</taxon>
        <taxon>BOP clade</taxon>
        <taxon>Pooideae</taxon>
        <taxon>Triticodae</taxon>
        <taxon>Triticeae</taxon>
        <taxon>Triticinae</taxon>
        <taxon>Triticum</taxon>
    </lineage>
</organism>
<dbReference type="InterPro" id="IPR036388">
    <property type="entry name" value="WH-like_DNA-bd_sf"/>
</dbReference>
<dbReference type="Gramene" id="TraesJUL2A03G00593810.1">
    <property type="protein sequence ID" value="TraesJUL2A03G00593810.1"/>
    <property type="gene ID" value="TraesJUL2A03G00593810"/>
</dbReference>
<reference evidence="6" key="1">
    <citation type="submission" date="2018-08" db="EMBL/GenBank/DDBJ databases">
        <authorList>
            <person name="Rossello M."/>
        </authorList>
    </citation>
    <scope>NUCLEOTIDE SEQUENCE [LARGE SCALE GENOMIC DNA]</scope>
    <source>
        <strain evidence="6">cv. Chinese Spring</strain>
    </source>
</reference>
<dbReference type="PRINTS" id="PR00364">
    <property type="entry name" value="DISEASERSIST"/>
</dbReference>
<dbReference type="Pfam" id="PF23559">
    <property type="entry name" value="WHD_DRP"/>
    <property type="match status" value="1"/>
</dbReference>
<dbReference type="Gene3D" id="1.10.8.430">
    <property type="entry name" value="Helical domain of apoptotic protease-activating factors"/>
    <property type="match status" value="1"/>
</dbReference>
<evidence type="ECO:0000259" key="5">
    <source>
        <dbReference type="Pfam" id="PF23598"/>
    </source>
</evidence>
<dbReference type="GO" id="GO:0042742">
    <property type="term" value="P:defense response to bacterium"/>
    <property type="evidence" value="ECO:0007669"/>
    <property type="project" value="UniProtKB-ARBA"/>
</dbReference>
<dbReference type="Gramene" id="TraesCS2A02G043000.1">
    <property type="protein sequence ID" value="TraesCS2A02G043000.1"/>
    <property type="gene ID" value="TraesCS2A02G043000"/>
</dbReference>
<dbReference type="InterPro" id="IPR058922">
    <property type="entry name" value="WHD_DRP"/>
</dbReference>
<feature type="domain" description="Disease resistance protein winged helix" evidence="4">
    <location>
        <begin position="206"/>
        <end position="273"/>
    </location>
</feature>
<dbReference type="PANTHER" id="PTHR23155:SF947">
    <property type="entry name" value="DISEASE RESISTANCE PROTEIN RPP13"/>
    <property type="match status" value="1"/>
</dbReference>
<dbReference type="EnsemblPlants" id="TraesCS2A02G043000.1">
    <property type="protein sequence ID" value="TraesCS2A02G043000.1"/>
    <property type="gene ID" value="TraesCS2A02G043000"/>
</dbReference>
<dbReference type="SUPFAM" id="SSF52540">
    <property type="entry name" value="P-loop containing nucleoside triphosphate hydrolases"/>
    <property type="match status" value="1"/>
</dbReference>
<keyword evidence="2" id="KW-0611">Plant defense</keyword>
<dbReference type="GO" id="GO:0002758">
    <property type="term" value="P:innate immune response-activating signaling pathway"/>
    <property type="evidence" value="ECO:0007669"/>
    <property type="project" value="UniProtKB-ARBA"/>
</dbReference>
<feature type="domain" description="NB-ARC" evidence="3">
    <location>
        <begin position="20"/>
        <end position="96"/>
    </location>
</feature>
<dbReference type="GO" id="GO:0009626">
    <property type="term" value="P:plant-type hypersensitive response"/>
    <property type="evidence" value="ECO:0007669"/>
    <property type="project" value="UniProtKB-ARBA"/>
</dbReference>
<keyword evidence="1" id="KW-0677">Repeat</keyword>
<dbReference type="InterPro" id="IPR055414">
    <property type="entry name" value="LRR_R13L4/SHOC2-like"/>
</dbReference>
<evidence type="ECO:0000259" key="4">
    <source>
        <dbReference type="Pfam" id="PF23559"/>
    </source>
</evidence>
<dbReference type="InterPro" id="IPR027417">
    <property type="entry name" value="P-loop_NTPase"/>
</dbReference>
<dbReference type="Gramene" id="TraesCS2A03G0081500.1">
    <property type="protein sequence ID" value="TraesCS2A03G0081500.1.CDS"/>
    <property type="gene ID" value="TraesCS2A03G0081500"/>
</dbReference>
<dbReference type="Proteomes" id="UP000019116">
    <property type="component" value="Chromosome 2A"/>
</dbReference>
<dbReference type="RefSeq" id="XP_044452440.1">
    <property type="nucleotide sequence ID" value="XM_044596505.1"/>
</dbReference>
<dbReference type="Pfam" id="PF00931">
    <property type="entry name" value="NB-ARC"/>
    <property type="match status" value="1"/>
</dbReference>